<comment type="caution">
    <text evidence="2">The sequence shown here is derived from an EMBL/GenBank/DDBJ whole genome shotgun (WGS) entry which is preliminary data.</text>
</comment>
<evidence type="ECO:0000313" key="2">
    <source>
        <dbReference type="EMBL" id="CAB1452891.1"/>
    </source>
</evidence>
<reference evidence="2" key="1">
    <citation type="submission" date="2020-03" db="EMBL/GenBank/DDBJ databases">
        <authorList>
            <person name="Weist P."/>
        </authorList>
    </citation>
    <scope>NUCLEOTIDE SEQUENCE</scope>
</reference>
<keyword evidence="3" id="KW-1185">Reference proteome</keyword>
<dbReference type="AlphaFoldDB" id="A0A9N7VR85"/>
<evidence type="ECO:0000313" key="3">
    <source>
        <dbReference type="Proteomes" id="UP001153269"/>
    </source>
</evidence>
<feature type="region of interest" description="Disordered" evidence="1">
    <location>
        <begin position="32"/>
        <end position="72"/>
    </location>
</feature>
<evidence type="ECO:0000256" key="1">
    <source>
        <dbReference type="SAM" id="MobiDB-lite"/>
    </source>
</evidence>
<gene>
    <name evidence="2" type="ORF">PLEPLA_LOCUS40641</name>
</gene>
<protein>
    <submittedName>
        <fullName evidence="2">Uncharacterized protein</fullName>
    </submittedName>
</protein>
<accession>A0A9N7VR85</accession>
<organism evidence="2 3">
    <name type="scientific">Pleuronectes platessa</name>
    <name type="common">European plaice</name>
    <dbReference type="NCBI Taxonomy" id="8262"/>
    <lineage>
        <taxon>Eukaryota</taxon>
        <taxon>Metazoa</taxon>
        <taxon>Chordata</taxon>
        <taxon>Craniata</taxon>
        <taxon>Vertebrata</taxon>
        <taxon>Euteleostomi</taxon>
        <taxon>Actinopterygii</taxon>
        <taxon>Neopterygii</taxon>
        <taxon>Teleostei</taxon>
        <taxon>Neoteleostei</taxon>
        <taxon>Acanthomorphata</taxon>
        <taxon>Carangaria</taxon>
        <taxon>Pleuronectiformes</taxon>
        <taxon>Pleuronectoidei</taxon>
        <taxon>Pleuronectidae</taxon>
        <taxon>Pleuronectes</taxon>
    </lineage>
</organism>
<sequence>MRRMKVRPADLLGLLRGSAHWPEERFPLNGGPLAGSQAAGTLTSSNDLQPGLSLCSSSTHSRRNLQPRPPSRQTAELNSLYCVHRLRSSYFQFRIKMRRPLLGLGLCWHVSSLRRDQIEGPAEQKRKVEQSEEEEEQEEQTNTVNLLASHPEQTILSKQKDEPAHSSVSDDGLSWWLRLQEMTLLPPPPPIPPPPPPPLASLLHLLPSSFFFLKKLLISTAFKSFLRQSEIDIPVPELCILTKLCQCLPGRPEE</sequence>
<proteinExistence type="predicted"/>
<feature type="region of interest" description="Disordered" evidence="1">
    <location>
        <begin position="119"/>
        <end position="148"/>
    </location>
</feature>
<feature type="compositionally biased region" description="Basic and acidic residues" evidence="1">
    <location>
        <begin position="119"/>
        <end position="130"/>
    </location>
</feature>
<dbReference type="Proteomes" id="UP001153269">
    <property type="component" value="Unassembled WGS sequence"/>
</dbReference>
<feature type="compositionally biased region" description="Polar residues" evidence="1">
    <location>
        <begin position="38"/>
        <end position="59"/>
    </location>
</feature>
<dbReference type="EMBL" id="CADEAL010004147">
    <property type="protein sequence ID" value="CAB1452891.1"/>
    <property type="molecule type" value="Genomic_DNA"/>
</dbReference>
<name>A0A9N7VR85_PLEPL</name>